<feature type="transmembrane region" description="Helical" evidence="8">
    <location>
        <begin position="427"/>
        <end position="460"/>
    </location>
</feature>
<evidence type="ECO:0000256" key="6">
    <source>
        <dbReference type="ARBA" id="ARBA00038076"/>
    </source>
</evidence>
<evidence type="ECO:0000259" key="9">
    <source>
        <dbReference type="Pfam" id="PF02687"/>
    </source>
</evidence>
<protein>
    <submittedName>
        <fullName evidence="10">Putative ABC transport system permease protein</fullName>
    </submittedName>
</protein>
<keyword evidence="5 8" id="KW-0472">Membrane</keyword>
<accession>A0A2T0K671</accession>
<feature type="transmembrane region" description="Helical" evidence="8">
    <location>
        <begin position="20"/>
        <end position="44"/>
    </location>
</feature>
<feature type="transmembrane region" description="Helical" evidence="8">
    <location>
        <begin position="833"/>
        <end position="854"/>
    </location>
</feature>
<keyword evidence="11" id="KW-1185">Reference proteome</keyword>
<feature type="transmembrane region" description="Helical" evidence="8">
    <location>
        <begin position="481"/>
        <end position="508"/>
    </location>
</feature>
<dbReference type="PANTHER" id="PTHR30572">
    <property type="entry name" value="MEMBRANE COMPONENT OF TRANSPORTER-RELATED"/>
    <property type="match status" value="1"/>
</dbReference>
<comment type="subcellular location">
    <subcellularLocation>
        <location evidence="1">Cell membrane</location>
        <topology evidence="1">Multi-pass membrane protein</topology>
    </subcellularLocation>
</comment>
<comment type="caution">
    <text evidence="10">The sequence shown here is derived from an EMBL/GenBank/DDBJ whole genome shotgun (WGS) entry which is preliminary data.</text>
</comment>
<gene>
    <name evidence="10" type="ORF">CLV67_113120</name>
</gene>
<dbReference type="AlphaFoldDB" id="A0A2T0K671"/>
<dbReference type="PANTHER" id="PTHR30572:SF4">
    <property type="entry name" value="ABC TRANSPORTER PERMEASE YTRF"/>
    <property type="match status" value="1"/>
</dbReference>
<feature type="domain" description="ABC3 transporter permease C-terminal" evidence="9">
    <location>
        <begin position="750"/>
        <end position="864"/>
    </location>
</feature>
<evidence type="ECO:0000313" key="11">
    <source>
        <dbReference type="Proteomes" id="UP000239415"/>
    </source>
</evidence>
<evidence type="ECO:0000313" key="10">
    <source>
        <dbReference type="EMBL" id="PRX18286.1"/>
    </source>
</evidence>
<evidence type="ECO:0000256" key="5">
    <source>
        <dbReference type="ARBA" id="ARBA00023136"/>
    </source>
</evidence>
<evidence type="ECO:0000256" key="2">
    <source>
        <dbReference type="ARBA" id="ARBA00022475"/>
    </source>
</evidence>
<name>A0A2T0K671_9ACTN</name>
<dbReference type="Proteomes" id="UP000239415">
    <property type="component" value="Unassembled WGS sequence"/>
</dbReference>
<comment type="similarity">
    <text evidence="6">Belongs to the ABC-4 integral membrane protein family.</text>
</comment>
<dbReference type="GO" id="GO:0022857">
    <property type="term" value="F:transmembrane transporter activity"/>
    <property type="evidence" value="ECO:0007669"/>
    <property type="project" value="TreeGrafter"/>
</dbReference>
<proteinExistence type="inferred from homology"/>
<keyword evidence="4 8" id="KW-1133">Transmembrane helix</keyword>
<evidence type="ECO:0000256" key="3">
    <source>
        <dbReference type="ARBA" id="ARBA00022692"/>
    </source>
</evidence>
<feature type="domain" description="ABC3 transporter permease C-terminal" evidence="9">
    <location>
        <begin position="260"/>
        <end position="367"/>
    </location>
</feature>
<dbReference type="InterPro" id="IPR003838">
    <property type="entry name" value="ABC3_permease_C"/>
</dbReference>
<evidence type="ECO:0000256" key="8">
    <source>
        <dbReference type="SAM" id="Phobius"/>
    </source>
</evidence>
<reference evidence="10 11" key="1">
    <citation type="submission" date="2018-03" db="EMBL/GenBank/DDBJ databases">
        <title>Genomic Encyclopedia of Archaeal and Bacterial Type Strains, Phase II (KMG-II): from individual species to whole genera.</title>
        <authorList>
            <person name="Goeker M."/>
        </authorList>
    </citation>
    <scope>NUCLEOTIDE SEQUENCE [LARGE SCALE GENOMIC DNA]</scope>
    <source>
        <strain evidence="10 11">DSM 43146</strain>
    </source>
</reference>
<keyword evidence="3 8" id="KW-0812">Transmembrane</keyword>
<dbReference type="Pfam" id="PF02687">
    <property type="entry name" value="FtsX"/>
    <property type="match status" value="2"/>
</dbReference>
<organism evidence="10 11">
    <name type="scientific">Actinoplanes italicus</name>
    <dbReference type="NCBI Taxonomy" id="113567"/>
    <lineage>
        <taxon>Bacteria</taxon>
        <taxon>Bacillati</taxon>
        <taxon>Actinomycetota</taxon>
        <taxon>Actinomycetes</taxon>
        <taxon>Micromonosporales</taxon>
        <taxon>Micromonosporaceae</taxon>
        <taxon>Actinoplanes</taxon>
    </lineage>
</organism>
<keyword evidence="2" id="KW-1003">Cell membrane</keyword>
<dbReference type="OrthoDB" id="3678397at2"/>
<evidence type="ECO:0000256" key="4">
    <source>
        <dbReference type="ARBA" id="ARBA00022989"/>
    </source>
</evidence>
<feature type="transmembrane region" description="Helical" evidence="8">
    <location>
        <begin position="301"/>
        <end position="329"/>
    </location>
</feature>
<feature type="compositionally biased region" description="Low complexity" evidence="7">
    <location>
        <begin position="686"/>
        <end position="698"/>
    </location>
</feature>
<feature type="region of interest" description="Disordered" evidence="7">
    <location>
        <begin position="679"/>
        <end position="705"/>
    </location>
</feature>
<feature type="transmembrane region" description="Helical" evidence="8">
    <location>
        <begin position="396"/>
        <end position="415"/>
    </location>
</feature>
<dbReference type="InterPro" id="IPR050250">
    <property type="entry name" value="Macrolide_Exporter_MacB"/>
</dbReference>
<feature type="transmembrane region" description="Helical" evidence="8">
    <location>
        <begin position="798"/>
        <end position="821"/>
    </location>
</feature>
<dbReference type="GO" id="GO:0005886">
    <property type="term" value="C:plasma membrane"/>
    <property type="evidence" value="ECO:0007669"/>
    <property type="project" value="UniProtKB-SubCell"/>
</dbReference>
<evidence type="ECO:0000256" key="7">
    <source>
        <dbReference type="SAM" id="MobiDB-lite"/>
    </source>
</evidence>
<feature type="transmembrane region" description="Helical" evidence="8">
    <location>
        <begin position="254"/>
        <end position="281"/>
    </location>
</feature>
<feature type="transmembrane region" description="Helical" evidence="8">
    <location>
        <begin position="743"/>
        <end position="771"/>
    </location>
</feature>
<dbReference type="EMBL" id="PVMZ01000013">
    <property type="protein sequence ID" value="PRX18286.1"/>
    <property type="molecule type" value="Genomic_DNA"/>
</dbReference>
<feature type="transmembrane region" description="Helical" evidence="8">
    <location>
        <begin position="349"/>
        <end position="375"/>
    </location>
</feature>
<evidence type="ECO:0000256" key="1">
    <source>
        <dbReference type="ARBA" id="ARBA00004651"/>
    </source>
</evidence>
<sequence>MSGGVLRTQLSGVWRRPGRLLLTGLSVLVAAFVVFGTVLAYSVVTRTTLDTFSETPEAVDLVVYAAGGEPLNPEQITEIKTTAGVRESAGRTTAWFTVGDAAAGTDLELLADPGTGPLSRLTLIAGTYPTGGRQIAMDRRAAARLGTTVGGTLRLHSGDHDAKPVTVTVTGVVDGPQDSAERAWAPDDVVTRISGEPGFSRVDVLVADGADVSAMMDGLSERLLRDPQAYISITTGEAMRVREARAAVRQFDQIFALVAMFVAIAVVAAALVATSTFRIVFAQRLRQLALLRAIGAQRGQLVVALAVEGAVTGLVTGTAGVVLAQLAGLSAPAVAGAFGRTLTGPDPSLAAAVAVVIGATLLTAGAVLAPAFAAAGVSPLQALRSASTLAAEPGIATPRLVGGLLLLAATGGMGWLTARSTGSSEVLLYLVGVGALAFGALIVLGPMLIRPVLAVAGWPLRRLGATGRLAVSGIGGAPKRAAAVSVVVALGVTMLAGTVVGISSLQLWTDRTMAARTPADLAMIAESPTGFDQLVSGVRADPRFRDVTPFRMADFSSSSGGYSHGAIAIDMTAMPALRTLSAAAGDIAALGPGRVILSSVAAEDLGAGVGDVVTLSPTAAPGAPGGGDATTIRVTVVAVLTGEGPLRSGAVLSDGDLVALGGSSAGLLADIDAGAGSNSGAGSNAGAGSDAGSSTNSSFDADSGSGTRDEALAAFRRIGAPAGAEVAVLADERDKADGEVSSLFAAALGLLGLTVLIAVVGVGTTTGLSVLERTREFGLARALGLTRARLRTMVGMEAGLYGLIGAVLGIALGVPMAWLTLESLRLDLPLTFPAAQLAAIAVAIAAITVLTGLLPARRAARVSPVAALAVD</sequence>